<dbReference type="Gene3D" id="2.40.50.140">
    <property type="entry name" value="Nucleic acid-binding proteins"/>
    <property type="match status" value="2"/>
</dbReference>
<evidence type="ECO:0000313" key="3">
    <source>
        <dbReference type="EMBL" id="CAH9051124.1"/>
    </source>
</evidence>
<organism evidence="3 4">
    <name type="scientific">Cuscuta epithymum</name>
    <dbReference type="NCBI Taxonomy" id="186058"/>
    <lineage>
        <taxon>Eukaryota</taxon>
        <taxon>Viridiplantae</taxon>
        <taxon>Streptophyta</taxon>
        <taxon>Embryophyta</taxon>
        <taxon>Tracheophyta</taxon>
        <taxon>Spermatophyta</taxon>
        <taxon>Magnoliopsida</taxon>
        <taxon>eudicotyledons</taxon>
        <taxon>Gunneridae</taxon>
        <taxon>Pentapetalae</taxon>
        <taxon>asterids</taxon>
        <taxon>lamiids</taxon>
        <taxon>Solanales</taxon>
        <taxon>Convolvulaceae</taxon>
        <taxon>Cuscuteae</taxon>
        <taxon>Cuscuta</taxon>
        <taxon>Cuscuta subgen. Cuscuta</taxon>
    </lineage>
</organism>
<protein>
    <recommendedName>
        <fullName evidence="2">Replication factor A C-terminal domain-containing protein</fullName>
    </recommendedName>
</protein>
<feature type="region of interest" description="Disordered" evidence="1">
    <location>
        <begin position="305"/>
        <end position="326"/>
    </location>
</feature>
<feature type="domain" description="Replication factor A C-terminal" evidence="2">
    <location>
        <begin position="152"/>
        <end position="273"/>
    </location>
</feature>
<dbReference type="PANTHER" id="PTHR47165:SF4">
    <property type="entry name" value="OS03G0429900 PROTEIN"/>
    <property type="match status" value="1"/>
</dbReference>
<sequence>MVVVVIDKLPRETQSTTNGVRSIKDFIVVDELLKPVQFTLWDELALTKGVEIFEELTAKKYPIVSLEDIKATDFKGISLTSMSHSTITLNSDLPRVAELEKWAIDHKSTLDAVKAGRKFLDAGFHLANPDNETITPIAKVPAIIPQGRPIWIKGTITLVLENYSLWYVACSHCAKIKHAGCDAIFHCMSCGQENAYGVPRAKLHVIIEDDTGSVSGIMFGLCAEKLLLMTSKQVMEIESQGKKASFPYINKRLAKEEYIVQLRSSPDNWSSKNNYPRTSKTSYIITSLHESSLHIIKMDEANAADHTAPCESTSTSSPPMKRIKTV</sequence>
<keyword evidence="4" id="KW-1185">Reference proteome</keyword>
<name>A0AAV0BUY6_9ASTE</name>
<accession>A0AAV0BUY6</accession>
<reference evidence="3" key="1">
    <citation type="submission" date="2022-07" db="EMBL/GenBank/DDBJ databases">
        <authorList>
            <person name="Macas J."/>
            <person name="Novak P."/>
            <person name="Neumann P."/>
        </authorList>
    </citation>
    <scope>NUCLEOTIDE SEQUENCE</scope>
</reference>
<dbReference type="InterPro" id="IPR013955">
    <property type="entry name" value="Rep_factor-A_C"/>
</dbReference>
<comment type="caution">
    <text evidence="3">The sequence shown here is derived from an EMBL/GenBank/DDBJ whole genome shotgun (WGS) entry which is preliminary data.</text>
</comment>
<dbReference type="Pfam" id="PF08646">
    <property type="entry name" value="Rep_fac-A_C"/>
    <property type="match status" value="1"/>
</dbReference>
<gene>
    <name evidence="3" type="ORF">CEPIT_LOCUS168</name>
</gene>
<dbReference type="PANTHER" id="PTHR47165">
    <property type="entry name" value="OS03G0429900 PROTEIN"/>
    <property type="match status" value="1"/>
</dbReference>
<dbReference type="EMBL" id="CAMAPF010000003">
    <property type="protein sequence ID" value="CAH9051124.1"/>
    <property type="molecule type" value="Genomic_DNA"/>
</dbReference>
<evidence type="ECO:0000313" key="4">
    <source>
        <dbReference type="Proteomes" id="UP001152523"/>
    </source>
</evidence>
<dbReference type="SUPFAM" id="SSF50249">
    <property type="entry name" value="Nucleic acid-binding proteins"/>
    <property type="match status" value="2"/>
</dbReference>
<evidence type="ECO:0000256" key="1">
    <source>
        <dbReference type="SAM" id="MobiDB-lite"/>
    </source>
</evidence>
<dbReference type="AlphaFoldDB" id="A0AAV0BUY6"/>
<proteinExistence type="predicted"/>
<dbReference type="Proteomes" id="UP001152523">
    <property type="component" value="Unassembled WGS sequence"/>
</dbReference>
<evidence type="ECO:0000259" key="2">
    <source>
        <dbReference type="Pfam" id="PF08646"/>
    </source>
</evidence>
<dbReference type="InterPro" id="IPR012340">
    <property type="entry name" value="NA-bd_OB-fold"/>
</dbReference>